<keyword evidence="2" id="KW-1185">Reference proteome</keyword>
<gene>
    <name evidence="1" type="ORF">EOE18_08190</name>
</gene>
<dbReference type="Proteomes" id="UP000282837">
    <property type="component" value="Unassembled WGS sequence"/>
</dbReference>
<accession>A0A3S2Y994</accession>
<dbReference type="GO" id="GO:0003677">
    <property type="term" value="F:DNA binding"/>
    <property type="evidence" value="ECO:0007669"/>
    <property type="project" value="UniProtKB-KW"/>
</dbReference>
<comment type="caution">
    <text evidence="1">The sequence shown here is derived from an EMBL/GenBank/DDBJ whole genome shotgun (WGS) entry which is preliminary data.</text>
</comment>
<proteinExistence type="predicted"/>
<evidence type="ECO:0000313" key="2">
    <source>
        <dbReference type="Proteomes" id="UP000282837"/>
    </source>
</evidence>
<organism evidence="1 2">
    <name type="scientific">Novosphingobium umbonatum</name>
    <dbReference type="NCBI Taxonomy" id="1908524"/>
    <lineage>
        <taxon>Bacteria</taxon>
        <taxon>Pseudomonadati</taxon>
        <taxon>Pseudomonadota</taxon>
        <taxon>Alphaproteobacteria</taxon>
        <taxon>Sphingomonadales</taxon>
        <taxon>Sphingomonadaceae</taxon>
        <taxon>Novosphingobium</taxon>
    </lineage>
</organism>
<sequence length="79" mass="8676">MQLLTLPKLAARSGWPESRVRRMVARGLLSHIRVNGRLLLPETAIEDYVANHFVAAAGRSTPMGRLTLASSAQDPDPRN</sequence>
<name>A0A3S2Y994_9SPHN</name>
<dbReference type="EMBL" id="SACO01000005">
    <property type="protein sequence ID" value="RVU05291.1"/>
    <property type="molecule type" value="Genomic_DNA"/>
</dbReference>
<dbReference type="RefSeq" id="WP_127708168.1">
    <property type="nucleotide sequence ID" value="NZ_SACO01000005.1"/>
</dbReference>
<keyword evidence="1" id="KW-0238">DNA-binding</keyword>
<dbReference type="AlphaFoldDB" id="A0A3S2Y994"/>
<evidence type="ECO:0000313" key="1">
    <source>
        <dbReference type="EMBL" id="RVU05291.1"/>
    </source>
</evidence>
<reference evidence="1 2" key="1">
    <citation type="submission" date="2019-01" db="EMBL/GenBank/DDBJ databases">
        <authorList>
            <person name="Chen W.-M."/>
        </authorList>
    </citation>
    <scope>NUCLEOTIDE SEQUENCE [LARGE SCALE GENOMIC DNA]</scope>
    <source>
        <strain evidence="1 2">FSY-9</strain>
    </source>
</reference>
<dbReference type="OrthoDB" id="7863944at2"/>
<protein>
    <submittedName>
        <fullName evidence="1">DNA-binding protein</fullName>
    </submittedName>
</protein>